<dbReference type="AlphaFoldDB" id="A0A0M9EW53"/>
<feature type="compositionally biased region" description="Basic and acidic residues" evidence="1">
    <location>
        <begin position="33"/>
        <end position="56"/>
    </location>
</feature>
<feature type="compositionally biased region" description="Basic and acidic residues" evidence="1">
    <location>
        <begin position="68"/>
        <end position="83"/>
    </location>
</feature>
<comment type="caution">
    <text evidence="2">The sequence shown here is derived from an EMBL/GenBank/DDBJ whole genome shotgun (WGS) entry which is preliminary data.</text>
</comment>
<gene>
    <name evidence="2" type="ORF">FLAG1_05990</name>
</gene>
<protein>
    <submittedName>
        <fullName evidence="2">Uncharacterized protein</fullName>
    </submittedName>
</protein>
<feature type="compositionally biased region" description="Polar residues" evidence="1">
    <location>
        <begin position="93"/>
        <end position="102"/>
    </location>
</feature>
<dbReference type="EMBL" id="JXCE01000107">
    <property type="protein sequence ID" value="KPA41129.1"/>
    <property type="molecule type" value="Genomic_DNA"/>
</dbReference>
<organism evidence="2 3">
    <name type="scientific">Fusarium langsethiae</name>
    <dbReference type="NCBI Taxonomy" id="179993"/>
    <lineage>
        <taxon>Eukaryota</taxon>
        <taxon>Fungi</taxon>
        <taxon>Dikarya</taxon>
        <taxon>Ascomycota</taxon>
        <taxon>Pezizomycotina</taxon>
        <taxon>Sordariomycetes</taxon>
        <taxon>Hypocreomycetidae</taxon>
        <taxon>Hypocreales</taxon>
        <taxon>Nectriaceae</taxon>
        <taxon>Fusarium</taxon>
    </lineage>
</organism>
<evidence type="ECO:0000313" key="2">
    <source>
        <dbReference type="EMBL" id="KPA41129.1"/>
    </source>
</evidence>
<proteinExistence type="predicted"/>
<name>A0A0M9EW53_FUSLA</name>
<evidence type="ECO:0000313" key="3">
    <source>
        <dbReference type="Proteomes" id="UP000037904"/>
    </source>
</evidence>
<sequence>MASVESQASKQDEAPLQNYNEDAEQLATLAEGKVADAVKKTSTRDQPRKDDIKIEDYASDLDRKKAEQAEAREEIKAQRKAGVDVDGSLGQGRLSNEDNSSV</sequence>
<feature type="region of interest" description="Disordered" evidence="1">
    <location>
        <begin position="1"/>
        <end position="56"/>
    </location>
</feature>
<accession>A0A0M9EW53</accession>
<keyword evidence="3" id="KW-1185">Reference proteome</keyword>
<reference evidence="2 3" key="1">
    <citation type="submission" date="2015-04" db="EMBL/GenBank/DDBJ databases">
        <title>The draft genome sequence of Fusarium langsethiae, a T-2/HT-2 mycotoxin producer.</title>
        <authorList>
            <person name="Lysoe E."/>
            <person name="Divon H.H."/>
            <person name="Terzi V."/>
            <person name="Orru L."/>
            <person name="Lamontanara A."/>
            <person name="Kolseth A.-K."/>
            <person name="Frandsen R.J."/>
            <person name="Nielsen K."/>
            <person name="Thrane U."/>
        </authorList>
    </citation>
    <scope>NUCLEOTIDE SEQUENCE [LARGE SCALE GENOMIC DNA]</scope>
    <source>
        <strain evidence="2 3">Fl201059</strain>
    </source>
</reference>
<dbReference type="OrthoDB" id="3438962at2759"/>
<evidence type="ECO:0000256" key="1">
    <source>
        <dbReference type="SAM" id="MobiDB-lite"/>
    </source>
</evidence>
<feature type="region of interest" description="Disordered" evidence="1">
    <location>
        <begin position="68"/>
        <end position="102"/>
    </location>
</feature>
<dbReference type="Proteomes" id="UP000037904">
    <property type="component" value="Unassembled WGS sequence"/>
</dbReference>